<evidence type="ECO:0000313" key="2">
    <source>
        <dbReference type="EMBL" id="CAF4426612.1"/>
    </source>
</evidence>
<sequence>MLCFSVAYHVVTTERAEEELQDLLVSLSLSIRLDGVPKSSEQLQVNFLVDEVGFGLGHELQEPRERLVRVLPNVLFAVTPPTLYGVGFKVVLRTEHDLDCTEEQVFRAC</sequence>
<reference evidence="1" key="1">
    <citation type="submission" date="2021-02" db="EMBL/GenBank/DDBJ databases">
        <authorList>
            <person name="Nowell W R."/>
        </authorList>
    </citation>
    <scope>NUCLEOTIDE SEQUENCE</scope>
</reference>
<evidence type="ECO:0000313" key="1">
    <source>
        <dbReference type="EMBL" id="CAF1564652.1"/>
    </source>
</evidence>
<dbReference type="Proteomes" id="UP000663829">
    <property type="component" value="Unassembled WGS sequence"/>
</dbReference>
<dbReference type="EMBL" id="CAJOBC010094631">
    <property type="protein sequence ID" value="CAF4426612.1"/>
    <property type="molecule type" value="Genomic_DNA"/>
</dbReference>
<dbReference type="Proteomes" id="UP000681722">
    <property type="component" value="Unassembled WGS sequence"/>
</dbReference>
<keyword evidence="3" id="KW-1185">Reference proteome</keyword>
<gene>
    <name evidence="1" type="ORF">GPM918_LOCUS39996</name>
    <name evidence="2" type="ORF">SRO942_LOCUS40908</name>
</gene>
<name>A0A815Y1T9_9BILA</name>
<proteinExistence type="predicted"/>
<dbReference type="AlphaFoldDB" id="A0A815Y1T9"/>
<accession>A0A815Y1T9</accession>
<organism evidence="1 3">
    <name type="scientific">Didymodactylos carnosus</name>
    <dbReference type="NCBI Taxonomy" id="1234261"/>
    <lineage>
        <taxon>Eukaryota</taxon>
        <taxon>Metazoa</taxon>
        <taxon>Spiralia</taxon>
        <taxon>Gnathifera</taxon>
        <taxon>Rotifera</taxon>
        <taxon>Eurotatoria</taxon>
        <taxon>Bdelloidea</taxon>
        <taxon>Philodinida</taxon>
        <taxon>Philodinidae</taxon>
        <taxon>Didymodactylos</taxon>
    </lineage>
</organism>
<comment type="caution">
    <text evidence="1">The sequence shown here is derived from an EMBL/GenBank/DDBJ whole genome shotgun (WGS) entry which is preliminary data.</text>
</comment>
<evidence type="ECO:0000313" key="3">
    <source>
        <dbReference type="Proteomes" id="UP000663829"/>
    </source>
</evidence>
<dbReference type="EMBL" id="CAJNOQ010028853">
    <property type="protein sequence ID" value="CAF1564652.1"/>
    <property type="molecule type" value="Genomic_DNA"/>
</dbReference>
<protein>
    <submittedName>
        <fullName evidence="1">Uncharacterized protein</fullName>
    </submittedName>
</protein>